<accession>A0A9P7SXI3</accession>
<gene>
    <name evidence="2" type="ORF">E4U43_003724</name>
</gene>
<evidence type="ECO:0000256" key="1">
    <source>
        <dbReference type="SAM" id="MobiDB-lite"/>
    </source>
</evidence>
<dbReference type="Proteomes" id="UP000748025">
    <property type="component" value="Unassembled WGS sequence"/>
</dbReference>
<name>A0A9P7SXI3_9HYPO</name>
<reference evidence="2" key="1">
    <citation type="journal article" date="2020" name="bioRxiv">
        <title>Whole genome comparisons of ergot fungi reveals the divergence and evolution of species within the genus Claviceps are the result of varying mechanisms driving genome evolution and host range expansion.</title>
        <authorList>
            <person name="Wyka S.A."/>
            <person name="Mondo S.J."/>
            <person name="Liu M."/>
            <person name="Dettman J."/>
            <person name="Nalam V."/>
            <person name="Broders K.D."/>
        </authorList>
    </citation>
    <scope>NUCLEOTIDE SEQUENCE</scope>
    <source>
        <strain evidence="2">CCC 602</strain>
    </source>
</reference>
<evidence type="ECO:0000313" key="3">
    <source>
        <dbReference type="Proteomes" id="UP000748025"/>
    </source>
</evidence>
<dbReference type="AlphaFoldDB" id="A0A9P7SXI3"/>
<comment type="caution">
    <text evidence="2">The sequence shown here is derived from an EMBL/GenBank/DDBJ whole genome shotgun (WGS) entry which is preliminary data.</text>
</comment>
<keyword evidence="3" id="KW-1185">Reference proteome</keyword>
<feature type="region of interest" description="Disordered" evidence="1">
    <location>
        <begin position="112"/>
        <end position="141"/>
    </location>
</feature>
<protein>
    <submittedName>
        <fullName evidence="2">Uncharacterized protein</fullName>
    </submittedName>
</protein>
<organism evidence="2 3">
    <name type="scientific">Claviceps pusilla</name>
    <dbReference type="NCBI Taxonomy" id="123648"/>
    <lineage>
        <taxon>Eukaryota</taxon>
        <taxon>Fungi</taxon>
        <taxon>Dikarya</taxon>
        <taxon>Ascomycota</taxon>
        <taxon>Pezizomycotina</taxon>
        <taxon>Sordariomycetes</taxon>
        <taxon>Hypocreomycetidae</taxon>
        <taxon>Hypocreales</taxon>
        <taxon>Clavicipitaceae</taxon>
        <taxon>Claviceps</taxon>
    </lineage>
</organism>
<sequence>MAPETPKGVSSRLLTMKFMQRAMASASSAGSPDPDVPSSKKRKLDQSPAPGRIDPNINQALIQAALHDQEAARQAALAKHSAADTHWVLKMKVDEAQSQKESRPLNVVYVGYGEIDSDDDNNEDSPATGRTSTKPPKQDAV</sequence>
<dbReference type="EMBL" id="SRPW01002476">
    <property type="protein sequence ID" value="KAG5992589.1"/>
    <property type="molecule type" value="Genomic_DNA"/>
</dbReference>
<feature type="region of interest" description="Disordered" evidence="1">
    <location>
        <begin position="20"/>
        <end position="55"/>
    </location>
</feature>
<dbReference type="OrthoDB" id="427960at2759"/>
<proteinExistence type="predicted"/>
<evidence type="ECO:0000313" key="2">
    <source>
        <dbReference type="EMBL" id="KAG5992589.1"/>
    </source>
</evidence>
<feature type="non-terminal residue" evidence="2">
    <location>
        <position position="141"/>
    </location>
</feature>
<feature type="compositionally biased region" description="Low complexity" evidence="1">
    <location>
        <begin position="24"/>
        <end position="37"/>
    </location>
</feature>